<sequence>MDTSRVNVRLGPPWIILTDSEAARFAANFQYLSHLPNFRRRRYSRYRRGAAIVFISASWPTSLRNFQFSLASPYKHERTNERTNDAVAFVSA</sequence>
<name>A0AAN9TGV4_9HEMI</name>
<evidence type="ECO:0000313" key="1">
    <source>
        <dbReference type="EMBL" id="KAK7573322.1"/>
    </source>
</evidence>
<proteinExistence type="predicted"/>
<keyword evidence="2" id="KW-1185">Reference proteome</keyword>
<comment type="caution">
    <text evidence="1">The sequence shown here is derived from an EMBL/GenBank/DDBJ whole genome shotgun (WGS) entry which is preliminary data.</text>
</comment>
<dbReference type="Proteomes" id="UP001367676">
    <property type="component" value="Unassembled WGS sequence"/>
</dbReference>
<protein>
    <submittedName>
        <fullName evidence="1">Uncharacterized protein</fullName>
    </submittedName>
</protein>
<reference evidence="1 2" key="1">
    <citation type="submission" date="2024-03" db="EMBL/GenBank/DDBJ databases">
        <title>Adaptation during the transition from Ophiocordyceps entomopathogen to insect associate is accompanied by gene loss and intensified selection.</title>
        <authorList>
            <person name="Ward C.M."/>
            <person name="Onetto C.A."/>
            <person name="Borneman A.R."/>
        </authorList>
    </citation>
    <scope>NUCLEOTIDE SEQUENCE [LARGE SCALE GENOMIC DNA]</scope>
    <source>
        <strain evidence="1">AWRI1</strain>
        <tissue evidence="1">Single Adult Female</tissue>
    </source>
</reference>
<accession>A0AAN9TGV4</accession>
<organism evidence="1 2">
    <name type="scientific">Parthenolecanium corni</name>
    <dbReference type="NCBI Taxonomy" id="536013"/>
    <lineage>
        <taxon>Eukaryota</taxon>
        <taxon>Metazoa</taxon>
        <taxon>Ecdysozoa</taxon>
        <taxon>Arthropoda</taxon>
        <taxon>Hexapoda</taxon>
        <taxon>Insecta</taxon>
        <taxon>Pterygota</taxon>
        <taxon>Neoptera</taxon>
        <taxon>Paraneoptera</taxon>
        <taxon>Hemiptera</taxon>
        <taxon>Sternorrhyncha</taxon>
        <taxon>Coccoidea</taxon>
        <taxon>Coccidae</taxon>
        <taxon>Parthenolecanium</taxon>
    </lineage>
</organism>
<dbReference type="EMBL" id="JBBCAQ010000037">
    <property type="protein sequence ID" value="KAK7573322.1"/>
    <property type="molecule type" value="Genomic_DNA"/>
</dbReference>
<dbReference type="AlphaFoldDB" id="A0AAN9TGV4"/>
<gene>
    <name evidence="1" type="ORF">V9T40_010513</name>
</gene>
<evidence type="ECO:0000313" key="2">
    <source>
        <dbReference type="Proteomes" id="UP001367676"/>
    </source>
</evidence>